<evidence type="ECO:0008006" key="4">
    <source>
        <dbReference type="Google" id="ProtNLM"/>
    </source>
</evidence>
<reference evidence="2" key="1">
    <citation type="submission" date="2019-03" db="EMBL/GenBank/DDBJ databases">
        <title>WGS assembly of Setaria viridis.</title>
        <authorList>
            <person name="Huang P."/>
            <person name="Jenkins J."/>
            <person name="Grimwood J."/>
            <person name="Barry K."/>
            <person name="Healey A."/>
            <person name="Mamidi S."/>
            <person name="Sreedasyam A."/>
            <person name="Shu S."/>
            <person name="Feldman M."/>
            <person name="Wu J."/>
            <person name="Yu Y."/>
            <person name="Chen C."/>
            <person name="Johnson J."/>
            <person name="Rokhsar D."/>
            <person name="Baxter I."/>
            <person name="Schmutz J."/>
            <person name="Brutnell T."/>
            <person name="Kellogg E."/>
        </authorList>
    </citation>
    <scope>NUCLEOTIDE SEQUENCE [LARGE SCALE GENOMIC DNA]</scope>
</reference>
<dbReference type="AlphaFoldDB" id="A0A4U6STQ6"/>
<sequence length="143" mass="14700">MAFADGAGLWHPGVRAPLPELDHAPLQRLVQRPHRRPPEPPRGASWEGVGAGGGPSALLPGRDDHDSGARRQGGGAGQADDHDHGSAALEADPRGVRRREVGERKLHHHGAGGARAAPALGGPVVPRVAVGGDRCVGRRGRGG</sequence>
<dbReference type="Gramene" id="TKV92020">
    <property type="protein sequence ID" value="TKV92020"/>
    <property type="gene ID" value="SEVIR_9G136501v2"/>
</dbReference>
<evidence type="ECO:0000256" key="1">
    <source>
        <dbReference type="SAM" id="MobiDB-lite"/>
    </source>
</evidence>
<accession>A0A4U6STQ6</accession>
<evidence type="ECO:0000313" key="2">
    <source>
        <dbReference type="EMBL" id="TKV92020.1"/>
    </source>
</evidence>
<dbReference type="Proteomes" id="UP000298652">
    <property type="component" value="Chromosome 9"/>
</dbReference>
<feature type="region of interest" description="Disordered" evidence="1">
    <location>
        <begin position="1"/>
        <end position="143"/>
    </location>
</feature>
<organism evidence="2 3">
    <name type="scientific">Setaria viridis</name>
    <name type="common">Green bristlegrass</name>
    <name type="synonym">Setaria italica subsp. viridis</name>
    <dbReference type="NCBI Taxonomy" id="4556"/>
    <lineage>
        <taxon>Eukaryota</taxon>
        <taxon>Viridiplantae</taxon>
        <taxon>Streptophyta</taxon>
        <taxon>Embryophyta</taxon>
        <taxon>Tracheophyta</taxon>
        <taxon>Spermatophyta</taxon>
        <taxon>Magnoliopsida</taxon>
        <taxon>Liliopsida</taxon>
        <taxon>Poales</taxon>
        <taxon>Poaceae</taxon>
        <taxon>PACMAD clade</taxon>
        <taxon>Panicoideae</taxon>
        <taxon>Panicodae</taxon>
        <taxon>Paniceae</taxon>
        <taxon>Cenchrinae</taxon>
        <taxon>Setaria</taxon>
    </lineage>
</organism>
<dbReference type="EMBL" id="CM016560">
    <property type="protein sequence ID" value="TKV92020.1"/>
    <property type="molecule type" value="Genomic_DNA"/>
</dbReference>
<name>A0A4U6STQ6_SETVI</name>
<proteinExistence type="predicted"/>
<gene>
    <name evidence="2" type="ORF">SEVIR_9G136501v2</name>
</gene>
<protein>
    <recommendedName>
        <fullName evidence="4">DUF834 domain-containing protein</fullName>
    </recommendedName>
</protein>
<feature type="compositionally biased region" description="Basic and acidic residues" evidence="1">
    <location>
        <begin position="79"/>
        <end position="104"/>
    </location>
</feature>
<evidence type="ECO:0000313" key="3">
    <source>
        <dbReference type="Proteomes" id="UP000298652"/>
    </source>
</evidence>
<keyword evidence="3" id="KW-1185">Reference proteome</keyword>
<feature type="compositionally biased region" description="Low complexity" evidence="1">
    <location>
        <begin position="114"/>
        <end position="133"/>
    </location>
</feature>